<dbReference type="GO" id="GO:0009401">
    <property type="term" value="P:phosphoenolpyruvate-dependent sugar phosphotransferase system"/>
    <property type="evidence" value="ECO:0007669"/>
    <property type="project" value="UniProtKB-KW"/>
</dbReference>
<organism evidence="9 10">
    <name type="scientific">Thermophilibacter immobilis</name>
    <dbReference type="NCBI Taxonomy" id="2779519"/>
    <lineage>
        <taxon>Bacteria</taxon>
        <taxon>Bacillati</taxon>
        <taxon>Actinomycetota</taxon>
        <taxon>Coriobacteriia</taxon>
        <taxon>Coriobacteriales</taxon>
        <taxon>Atopobiaceae</taxon>
        <taxon>Thermophilibacter</taxon>
    </lineage>
</organism>
<evidence type="ECO:0000256" key="1">
    <source>
        <dbReference type="ARBA" id="ARBA00004496"/>
    </source>
</evidence>
<keyword evidence="2" id="KW-0813">Transport</keyword>
<gene>
    <name evidence="9" type="ORF">INP52_02735</name>
</gene>
<dbReference type="EMBL" id="CP063767">
    <property type="protein sequence ID" value="QOY61135.1"/>
    <property type="molecule type" value="Genomic_DNA"/>
</dbReference>
<accession>A0A7S7M9D6</accession>
<dbReference type="KEGG" id="tio:INP52_02735"/>
<dbReference type="GO" id="GO:0005737">
    <property type="term" value="C:cytoplasm"/>
    <property type="evidence" value="ECO:0007669"/>
    <property type="project" value="UniProtKB-SubCell"/>
</dbReference>
<dbReference type="PANTHER" id="PTHR33799:SF1">
    <property type="entry name" value="PTS SYSTEM MANNOSE-SPECIFIC EIIAB COMPONENT-RELATED"/>
    <property type="match status" value="1"/>
</dbReference>
<dbReference type="InterPro" id="IPR033887">
    <property type="entry name" value="PTS_IIA_man"/>
</dbReference>
<evidence type="ECO:0000313" key="10">
    <source>
        <dbReference type="Proteomes" id="UP000593735"/>
    </source>
</evidence>
<dbReference type="InterPro" id="IPR036662">
    <property type="entry name" value="PTS_EIIA_man-typ_sf"/>
</dbReference>
<sequence length="140" mass="14998">MVRFVVASHASLARGLVSAVELILGLQRDFAVVELLPGETNTELCAKVDATLGEANESDGTMVFCDLLGGSPFQAFAICSLGREDMRVVYGTNLGMLLEMTVLRNDGASLDEIASKVEEVGRAQIGVLVDQFDPLDDDDF</sequence>
<keyword evidence="6" id="KW-0598">Phosphotransferase system</keyword>
<dbReference type="CDD" id="cd00006">
    <property type="entry name" value="PTS_IIA_man"/>
    <property type="match status" value="1"/>
</dbReference>
<dbReference type="InterPro" id="IPR051471">
    <property type="entry name" value="Bacterial_PTS_sugar_comp"/>
</dbReference>
<dbReference type="Proteomes" id="UP000593735">
    <property type="component" value="Chromosome"/>
</dbReference>
<dbReference type="Pfam" id="PF03610">
    <property type="entry name" value="EIIA-man"/>
    <property type="match status" value="1"/>
</dbReference>
<dbReference type="SUPFAM" id="SSF53062">
    <property type="entry name" value="PTS system fructose IIA component-like"/>
    <property type="match status" value="1"/>
</dbReference>
<evidence type="ECO:0000313" key="9">
    <source>
        <dbReference type="EMBL" id="QOY61135.1"/>
    </source>
</evidence>
<dbReference type="GO" id="GO:0016301">
    <property type="term" value="F:kinase activity"/>
    <property type="evidence" value="ECO:0007669"/>
    <property type="project" value="UniProtKB-KW"/>
</dbReference>
<evidence type="ECO:0000256" key="2">
    <source>
        <dbReference type="ARBA" id="ARBA00022448"/>
    </source>
</evidence>
<dbReference type="InterPro" id="IPR004701">
    <property type="entry name" value="PTS_EIIA_man-typ"/>
</dbReference>
<evidence type="ECO:0000256" key="5">
    <source>
        <dbReference type="ARBA" id="ARBA00022679"/>
    </source>
</evidence>
<evidence type="ECO:0000256" key="6">
    <source>
        <dbReference type="ARBA" id="ARBA00022683"/>
    </source>
</evidence>
<comment type="subcellular location">
    <subcellularLocation>
        <location evidence="1">Cytoplasm</location>
    </subcellularLocation>
</comment>
<dbReference type="AlphaFoldDB" id="A0A7S7M9D6"/>
<evidence type="ECO:0000256" key="4">
    <source>
        <dbReference type="ARBA" id="ARBA00022597"/>
    </source>
</evidence>
<name>A0A7S7M9D6_9ACTN</name>
<feature type="domain" description="PTS EIIA type-4" evidence="8">
    <location>
        <begin position="1"/>
        <end position="125"/>
    </location>
</feature>
<keyword evidence="3" id="KW-0963">Cytoplasm</keyword>
<evidence type="ECO:0000256" key="3">
    <source>
        <dbReference type="ARBA" id="ARBA00022490"/>
    </source>
</evidence>
<dbReference type="Gene3D" id="3.40.50.510">
    <property type="entry name" value="Phosphotransferase system, mannose-type IIA component"/>
    <property type="match status" value="1"/>
</dbReference>
<keyword evidence="5" id="KW-0808">Transferase</keyword>
<proteinExistence type="predicted"/>
<protein>
    <submittedName>
        <fullName evidence="9">PTS sugar transporter subunit IIA</fullName>
    </submittedName>
</protein>
<keyword evidence="7" id="KW-0418">Kinase</keyword>
<reference evidence="9 10" key="1">
    <citation type="submission" date="2020-10" db="EMBL/GenBank/DDBJ databases">
        <title>Olsenella immobilis sp.nov., isolated from the mud in a fermentation cellar used for the production of Chinese strong-flavoured liquor.</title>
        <authorList>
            <person name="Lu L."/>
        </authorList>
    </citation>
    <scope>NUCLEOTIDE SEQUENCE [LARGE SCALE GENOMIC DNA]</scope>
    <source>
        <strain evidence="9 10">LZLJ-2</strain>
    </source>
</reference>
<evidence type="ECO:0000256" key="7">
    <source>
        <dbReference type="ARBA" id="ARBA00022777"/>
    </source>
</evidence>
<evidence type="ECO:0000259" key="8">
    <source>
        <dbReference type="PROSITE" id="PS51096"/>
    </source>
</evidence>
<keyword evidence="10" id="KW-1185">Reference proteome</keyword>
<dbReference type="GO" id="GO:0016020">
    <property type="term" value="C:membrane"/>
    <property type="evidence" value="ECO:0007669"/>
    <property type="project" value="InterPro"/>
</dbReference>
<dbReference type="PROSITE" id="PS51096">
    <property type="entry name" value="PTS_EIIA_TYPE_4"/>
    <property type="match status" value="1"/>
</dbReference>
<dbReference type="PANTHER" id="PTHR33799">
    <property type="entry name" value="PTS PERMEASE-RELATED-RELATED"/>
    <property type="match status" value="1"/>
</dbReference>
<keyword evidence="4 9" id="KW-0762">Sugar transport</keyword>